<dbReference type="InterPro" id="IPR037295">
    <property type="entry name" value="Alpha-lytic_protease_prodomain"/>
</dbReference>
<gene>
    <name evidence="11" type="ORF">LX15_004330</name>
</gene>
<dbReference type="InterPro" id="IPR001254">
    <property type="entry name" value="Trypsin_dom"/>
</dbReference>
<evidence type="ECO:0000259" key="10">
    <source>
        <dbReference type="Pfam" id="PF02983"/>
    </source>
</evidence>
<feature type="domain" description="Peptidase S1A alpha-lytic prodomain" evidence="10">
    <location>
        <begin position="118"/>
        <end position="176"/>
    </location>
</feature>
<dbReference type="PRINTS" id="PR00861">
    <property type="entry name" value="ALYTICPTASE"/>
</dbReference>
<evidence type="ECO:0000259" key="9">
    <source>
        <dbReference type="Pfam" id="PF00089"/>
    </source>
</evidence>
<dbReference type="Gene3D" id="3.30.300.50">
    <property type="match status" value="2"/>
</dbReference>
<sequence>MKPMNAARIVGAALLVAGATATFTLPAGAAPDAGNTASPEMLAAMQRDLGLTADQAKERVAKETAAAEAEQSLRGALGAAFGGAHYDAIKQKLVVGVTDLASVERVRAAGAEPTLVGRSEARLNEVKAALDARDASAPQAVTSWYVDPVSNSVVVTVSPGAVEQAKAFAATVDADAIRVVESTESPRPLYDLRGGDAYYIGNSSRCSIGFSVEGGFVTAGHCGKTGASTSGYNRVAQGTFAGSVFPGNDYAWVRTNSNWTPKPLVKGGNGDIVVKGSQEASVNASICRSGSTTGWRCGTLQAKNQTVRYPQGTVNGLTKTSACAEPGDSGGSFISGQQAQGVTSGGSGNCSSGGTTYFQPVNPILGRYSLKLVTG</sequence>
<protein>
    <submittedName>
        <fullName evidence="11">Streptogrisin C</fullName>
    </submittedName>
</protein>
<dbReference type="CDD" id="cd21112">
    <property type="entry name" value="alphaLP-like"/>
    <property type="match status" value="1"/>
</dbReference>
<evidence type="ECO:0000313" key="11">
    <source>
        <dbReference type="EMBL" id="MCP2260611.1"/>
    </source>
</evidence>
<evidence type="ECO:0000256" key="1">
    <source>
        <dbReference type="ARBA" id="ARBA00007664"/>
    </source>
</evidence>
<dbReference type="Proteomes" id="UP001205311">
    <property type="component" value="Unassembled WGS sequence"/>
</dbReference>
<evidence type="ECO:0000256" key="7">
    <source>
        <dbReference type="ARBA" id="ARBA00023157"/>
    </source>
</evidence>
<dbReference type="InterPro" id="IPR035070">
    <property type="entry name" value="Streptogrisin_prodomain"/>
</dbReference>
<evidence type="ECO:0000256" key="5">
    <source>
        <dbReference type="ARBA" id="ARBA00022825"/>
    </source>
</evidence>
<keyword evidence="12" id="KW-1185">Reference proteome</keyword>
<dbReference type="PIRSF" id="PIRSF001134">
    <property type="entry name" value="Streptogrisin"/>
    <property type="match status" value="1"/>
</dbReference>
<evidence type="ECO:0000256" key="8">
    <source>
        <dbReference type="SAM" id="SignalP"/>
    </source>
</evidence>
<evidence type="ECO:0000256" key="6">
    <source>
        <dbReference type="ARBA" id="ARBA00023145"/>
    </source>
</evidence>
<dbReference type="InterPro" id="IPR043504">
    <property type="entry name" value="Peptidase_S1_PA_chymotrypsin"/>
</dbReference>
<dbReference type="RefSeq" id="WP_253671460.1">
    <property type="nucleotide sequence ID" value="NZ_JAMTCP010000029.1"/>
</dbReference>
<dbReference type="SUPFAM" id="SSF54806">
    <property type="entry name" value="Alpha-lytic protease prodomain"/>
    <property type="match status" value="1"/>
</dbReference>
<keyword evidence="5" id="KW-0720">Serine protease</keyword>
<keyword evidence="6" id="KW-0865">Zymogen</keyword>
<dbReference type="SUPFAM" id="SSF50494">
    <property type="entry name" value="Trypsin-like serine proteases"/>
    <property type="match status" value="1"/>
</dbReference>
<feature type="chain" id="PRO_5045916361" evidence="8">
    <location>
        <begin position="30"/>
        <end position="375"/>
    </location>
</feature>
<organism evidence="11 12">
    <name type="scientific">Streptoalloteichus tenebrarius (strain ATCC 17920 / DSM 40477 / JCM 4838 / CBS 697.72 / NBRC 16177 / NCIMB 11028 / NRRL B-12390 / A12253. 1 / ISP 5477)</name>
    <name type="common">Streptomyces tenebrarius</name>
    <dbReference type="NCBI Taxonomy" id="1933"/>
    <lineage>
        <taxon>Bacteria</taxon>
        <taxon>Bacillati</taxon>
        <taxon>Actinomycetota</taxon>
        <taxon>Actinomycetes</taxon>
        <taxon>Pseudonocardiales</taxon>
        <taxon>Pseudonocardiaceae</taxon>
        <taxon>Streptoalloteichus</taxon>
    </lineage>
</organism>
<feature type="domain" description="Peptidase S1" evidence="9">
    <location>
        <begin position="209"/>
        <end position="363"/>
    </location>
</feature>
<feature type="signal peptide" evidence="8">
    <location>
        <begin position="1"/>
        <end position="29"/>
    </location>
</feature>
<evidence type="ECO:0000256" key="4">
    <source>
        <dbReference type="ARBA" id="ARBA00022801"/>
    </source>
</evidence>
<evidence type="ECO:0000256" key="3">
    <source>
        <dbReference type="ARBA" id="ARBA00022729"/>
    </source>
</evidence>
<dbReference type="InterPro" id="IPR004236">
    <property type="entry name" value="Pept_S1_alpha_lytic"/>
</dbReference>
<comment type="caution">
    <text evidence="11">The sequence shown here is derived from an EMBL/GenBank/DDBJ whole genome shotgun (WGS) entry which is preliminary data.</text>
</comment>
<dbReference type="Pfam" id="PF00089">
    <property type="entry name" value="Trypsin"/>
    <property type="match status" value="1"/>
</dbReference>
<dbReference type="EMBL" id="JAMTCP010000029">
    <property type="protein sequence ID" value="MCP2260611.1"/>
    <property type="molecule type" value="Genomic_DNA"/>
</dbReference>
<reference evidence="11 12" key="1">
    <citation type="submission" date="2022-06" db="EMBL/GenBank/DDBJ databases">
        <title>Genomic Encyclopedia of Archaeal and Bacterial Type Strains, Phase II (KMG-II): from individual species to whole genera.</title>
        <authorList>
            <person name="Goeker M."/>
        </authorList>
    </citation>
    <scope>NUCLEOTIDE SEQUENCE [LARGE SCALE GENOMIC DNA]</scope>
    <source>
        <strain evidence="11 12">DSM 40477</strain>
    </source>
</reference>
<name>A0ABT1HYP2_STRSD</name>
<comment type="similarity">
    <text evidence="1">Belongs to the peptidase S1 family.</text>
</comment>
<keyword evidence="3 8" id="KW-0732">Signal</keyword>
<dbReference type="InterPro" id="IPR001316">
    <property type="entry name" value="Pept_S1A_streptogrisin"/>
</dbReference>
<evidence type="ECO:0000256" key="2">
    <source>
        <dbReference type="ARBA" id="ARBA00022670"/>
    </source>
</evidence>
<dbReference type="Gene3D" id="2.40.10.10">
    <property type="entry name" value="Trypsin-like serine proteases"/>
    <property type="match status" value="2"/>
</dbReference>
<dbReference type="Pfam" id="PF02983">
    <property type="entry name" value="Pro_Al_protease"/>
    <property type="match status" value="1"/>
</dbReference>
<evidence type="ECO:0000313" key="12">
    <source>
        <dbReference type="Proteomes" id="UP001205311"/>
    </source>
</evidence>
<keyword evidence="4" id="KW-0378">Hydrolase</keyword>
<keyword evidence="2" id="KW-0645">Protease</keyword>
<accession>A0ABT1HYP2</accession>
<keyword evidence="7" id="KW-1015">Disulfide bond</keyword>
<proteinExistence type="inferred from homology"/>
<dbReference type="InterPro" id="IPR009003">
    <property type="entry name" value="Peptidase_S1_PA"/>
</dbReference>